<keyword evidence="3" id="KW-1185">Reference proteome</keyword>
<evidence type="ECO:0000313" key="3">
    <source>
        <dbReference type="Proteomes" id="UP000261704"/>
    </source>
</evidence>
<evidence type="ECO:0000313" key="2">
    <source>
        <dbReference type="EMBL" id="AXX98405.1"/>
    </source>
</evidence>
<protein>
    <submittedName>
        <fullName evidence="2">DUF2937 family protein</fullName>
    </submittedName>
</protein>
<reference evidence="2 3" key="1">
    <citation type="submission" date="2018-09" db="EMBL/GenBank/DDBJ databases">
        <title>Profundibacter amoris BAR1 gen. nov., sp. nov., a new member of the Roseobacter clade isolated at Lokis Castle Vent Field on the Arctic Mid-Oceanic Ridge.</title>
        <authorList>
            <person name="Le Moine Bauer S."/>
            <person name="Sjoeberg A.G."/>
            <person name="L'Haridon S."/>
            <person name="Stokke R."/>
            <person name="Roalkvam I."/>
            <person name="Steen I.H."/>
            <person name="Dahle H."/>
        </authorList>
    </citation>
    <scope>NUCLEOTIDE SEQUENCE [LARGE SCALE GENOMIC DNA]</scope>
    <source>
        <strain evidence="2 3">BAR1</strain>
    </source>
</reference>
<dbReference type="InterPro" id="IPR022584">
    <property type="entry name" value="DUF2937"/>
</dbReference>
<name>A0A347UHS7_9RHOB</name>
<dbReference type="Proteomes" id="UP000261704">
    <property type="component" value="Chromosome"/>
</dbReference>
<evidence type="ECO:0000256" key="1">
    <source>
        <dbReference type="SAM" id="Phobius"/>
    </source>
</evidence>
<proteinExistence type="predicted"/>
<dbReference type="AlphaFoldDB" id="A0A347UHS7"/>
<accession>A0A347UHS7</accession>
<gene>
    <name evidence="2" type="ORF">BAR1_11000</name>
</gene>
<keyword evidence="1" id="KW-0812">Transmembrane</keyword>
<dbReference type="EMBL" id="CP032125">
    <property type="protein sequence ID" value="AXX98405.1"/>
    <property type="molecule type" value="Genomic_DNA"/>
</dbReference>
<dbReference type="RefSeq" id="WP_118943061.1">
    <property type="nucleotide sequence ID" value="NZ_CP032125.1"/>
</dbReference>
<dbReference type="KEGG" id="pamo:BAR1_11000"/>
<dbReference type="Pfam" id="PF11157">
    <property type="entry name" value="DUF2937"/>
    <property type="match status" value="1"/>
</dbReference>
<sequence length="163" mass="17878">MIRTLTMAGGIAGAVALSQFPEFSQQYMQRMSGAVDELRGVVVAFDLTATASGLTLQEALNSMQGDDFQEGLRDTIETSIQRYERLSGNLTALRSATPLERLGQFYRFSDTDLAQRTWDDFKPAVPVTTDGFIAAGIGFLAGWLGLGLLFGGLRRFTRRFIPV</sequence>
<dbReference type="OrthoDB" id="193051at2"/>
<keyword evidence="1" id="KW-0472">Membrane</keyword>
<feature type="transmembrane region" description="Helical" evidence="1">
    <location>
        <begin position="132"/>
        <end position="153"/>
    </location>
</feature>
<keyword evidence="1" id="KW-1133">Transmembrane helix</keyword>
<organism evidence="2 3">
    <name type="scientific">Profundibacter amoris</name>
    <dbReference type="NCBI Taxonomy" id="2171755"/>
    <lineage>
        <taxon>Bacteria</taxon>
        <taxon>Pseudomonadati</taxon>
        <taxon>Pseudomonadota</taxon>
        <taxon>Alphaproteobacteria</taxon>
        <taxon>Rhodobacterales</taxon>
        <taxon>Paracoccaceae</taxon>
        <taxon>Profundibacter</taxon>
    </lineage>
</organism>